<evidence type="ECO:0000256" key="6">
    <source>
        <dbReference type="ARBA" id="ARBA00022989"/>
    </source>
</evidence>
<gene>
    <name evidence="10" type="ORF">DCW38_05075</name>
</gene>
<evidence type="ECO:0000256" key="1">
    <source>
        <dbReference type="ARBA" id="ARBA00004141"/>
    </source>
</evidence>
<comment type="similarity">
    <text evidence="2">Belongs to the SLC41A transporter family.</text>
</comment>
<dbReference type="EMBL" id="DMZY01000150">
    <property type="protein sequence ID" value="HAV92537.1"/>
    <property type="molecule type" value="Genomic_DNA"/>
</dbReference>
<feature type="domain" description="SLC41A/MgtE integral membrane" evidence="9">
    <location>
        <begin position="1"/>
        <end position="48"/>
    </location>
</feature>
<dbReference type="InterPro" id="IPR006669">
    <property type="entry name" value="MgtE_transporter"/>
</dbReference>
<dbReference type="GO" id="GO:0015095">
    <property type="term" value="F:magnesium ion transmembrane transporter activity"/>
    <property type="evidence" value="ECO:0007669"/>
    <property type="project" value="InterPro"/>
</dbReference>
<feature type="transmembrane region" description="Helical" evidence="8">
    <location>
        <begin position="29"/>
        <end position="49"/>
    </location>
</feature>
<proteinExistence type="inferred from homology"/>
<dbReference type="AlphaFoldDB" id="A0A350HAH1"/>
<evidence type="ECO:0000256" key="8">
    <source>
        <dbReference type="SAM" id="Phobius"/>
    </source>
</evidence>
<evidence type="ECO:0000256" key="3">
    <source>
        <dbReference type="ARBA" id="ARBA00022448"/>
    </source>
</evidence>
<dbReference type="Gene3D" id="1.10.357.20">
    <property type="entry name" value="SLC41 divalent cation transporters, integral membrane domain"/>
    <property type="match status" value="1"/>
</dbReference>
<name>A0A350HAH1_UNCW3</name>
<comment type="caution">
    <text evidence="10">The sequence shown here is derived from an EMBL/GenBank/DDBJ whole genome shotgun (WGS) entry which is preliminary data.</text>
</comment>
<dbReference type="InterPro" id="IPR036739">
    <property type="entry name" value="SLC41_membr_dom_sf"/>
</dbReference>
<comment type="subcellular location">
    <subcellularLocation>
        <location evidence="1">Membrane</location>
        <topology evidence="1">Multi-pass membrane protein</topology>
    </subcellularLocation>
</comment>
<dbReference type="SUPFAM" id="SSF161093">
    <property type="entry name" value="MgtE membrane domain-like"/>
    <property type="match status" value="1"/>
</dbReference>
<evidence type="ECO:0000256" key="5">
    <source>
        <dbReference type="ARBA" id="ARBA00022842"/>
    </source>
</evidence>
<evidence type="ECO:0000313" key="11">
    <source>
        <dbReference type="Proteomes" id="UP000264062"/>
    </source>
</evidence>
<evidence type="ECO:0000313" key="10">
    <source>
        <dbReference type="EMBL" id="HAV92537.1"/>
    </source>
</evidence>
<organism evidence="10 11">
    <name type="scientific">candidate division WOR-3 bacterium</name>
    <dbReference type="NCBI Taxonomy" id="2052148"/>
    <lineage>
        <taxon>Bacteria</taxon>
        <taxon>Bacteria division WOR-3</taxon>
    </lineage>
</organism>
<dbReference type="Pfam" id="PF01769">
    <property type="entry name" value="MgtE"/>
    <property type="match status" value="1"/>
</dbReference>
<keyword evidence="6 8" id="KW-1133">Transmembrane helix</keyword>
<keyword evidence="7 8" id="KW-0472">Membrane</keyword>
<dbReference type="Proteomes" id="UP000264062">
    <property type="component" value="Unassembled WGS sequence"/>
</dbReference>
<dbReference type="PANTHER" id="PTHR43773:SF1">
    <property type="entry name" value="MAGNESIUM TRANSPORTER MGTE"/>
    <property type="match status" value="1"/>
</dbReference>
<evidence type="ECO:0000256" key="7">
    <source>
        <dbReference type="ARBA" id="ARBA00023136"/>
    </source>
</evidence>
<keyword evidence="4 8" id="KW-0812">Transmembrane</keyword>
<dbReference type="InterPro" id="IPR006667">
    <property type="entry name" value="SLC41_membr_dom"/>
</dbReference>
<sequence>MLFVVTLATILGALFPVFFKKLKLDPALMSAPFIASIIDIFSIFIYLSLAEMIFR</sequence>
<evidence type="ECO:0000256" key="2">
    <source>
        <dbReference type="ARBA" id="ARBA00009749"/>
    </source>
</evidence>
<evidence type="ECO:0000256" key="4">
    <source>
        <dbReference type="ARBA" id="ARBA00022692"/>
    </source>
</evidence>
<reference evidence="10 11" key="1">
    <citation type="journal article" date="2018" name="Nat. Biotechnol.">
        <title>A standardized bacterial taxonomy based on genome phylogeny substantially revises the tree of life.</title>
        <authorList>
            <person name="Parks D.H."/>
            <person name="Chuvochina M."/>
            <person name="Waite D.W."/>
            <person name="Rinke C."/>
            <person name="Skarshewski A."/>
            <person name="Chaumeil P.A."/>
            <person name="Hugenholtz P."/>
        </authorList>
    </citation>
    <scope>NUCLEOTIDE SEQUENCE [LARGE SCALE GENOMIC DNA]</scope>
    <source>
        <strain evidence="10">UBA9956</strain>
    </source>
</reference>
<keyword evidence="5" id="KW-0460">Magnesium</keyword>
<dbReference type="GO" id="GO:0016020">
    <property type="term" value="C:membrane"/>
    <property type="evidence" value="ECO:0007669"/>
    <property type="project" value="UniProtKB-SubCell"/>
</dbReference>
<keyword evidence="3" id="KW-0813">Transport</keyword>
<dbReference type="PANTHER" id="PTHR43773">
    <property type="entry name" value="MAGNESIUM TRANSPORTER MGTE"/>
    <property type="match status" value="1"/>
</dbReference>
<evidence type="ECO:0000259" key="9">
    <source>
        <dbReference type="Pfam" id="PF01769"/>
    </source>
</evidence>
<protein>
    <recommendedName>
        <fullName evidence="9">SLC41A/MgtE integral membrane domain-containing protein</fullName>
    </recommendedName>
</protein>
<accession>A0A350HAH1</accession>